<dbReference type="Proteomes" id="UP000254255">
    <property type="component" value="Unassembled WGS sequence"/>
</dbReference>
<name>A0A377F7E5_ECOLX</name>
<protein>
    <submittedName>
        <fullName evidence="1">Uncharacterized protein</fullName>
    </submittedName>
</protein>
<evidence type="ECO:0000313" key="2">
    <source>
        <dbReference type="Proteomes" id="UP000254255"/>
    </source>
</evidence>
<sequence>MQKPLPVRWLIIQGLTENEHCGIQAYACNTESQEDLYAEVPLVGRLTGIEEVKVEAIAMSKLHNMSCPPYMGHSAAVIFPFNLPFLM</sequence>
<evidence type="ECO:0000313" key="1">
    <source>
        <dbReference type="EMBL" id="STN25904.1"/>
    </source>
</evidence>
<organism evidence="1 2">
    <name type="scientific">Escherichia coli</name>
    <dbReference type="NCBI Taxonomy" id="562"/>
    <lineage>
        <taxon>Bacteria</taxon>
        <taxon>Pseudomonadati</taxon>
        <taxon>Pseudomonadota</taxon>
        <taxon>Gammaproteobacteria</taxon>
        <taxon>Enterobacterales</taxon>
        <taxon>Enterobacteriaceae</taxon>
        <taxon>Escherichia</taxon>
    </lineage>
</organism>
<gene>
    <name evidence="1" type="ORF">NCTC13148_06320</name>
</gene>
<dbReference type="AlphaFoldDB" id="A0A377F7E5"/>
<accession>A0A377F7E5</accession>
<proteinExistence type="predicted"/>
<dbReference type="EMBL" id="UGET01000006">
    <property type="protein sequence ID" value="STN25904.1"/>
    <property type="molecule type" value="Genomic_DNA"/>
</dbReference>
<reference evidence="1 2" key="1">
    <citation type="submission" date="2018-06" db="EMBL/GenBank/DDBJ databases">
        <authorList>
            <consortium name="Pathogen Informatics"/>
            <person name="Doyle S."/>
        </authorList>
    </citation>
    <scope>NUCLEOTIDE SEQUENCE [LARGE SCALE GENOMIC DNA]</scope>
    <source>
        <strain evidence="1 2">NCTC13148</strain>
    </source>
</reference>